<gene>
    <name evidence="1" type="ORF">BDR25DRAFT_97887</name>
</gene>
<accession>A0ACB6QBI5</accession>
<name>A0ACB6QBI5_9PLEO</name>
<reference evidence="1" key="1">
    <citation type="journal article" date="2020" name="Stud. Mycol.">
        <title>101 Dothideomycetes genomes: a test case for predicting lifestyles and emergence of pathogens.</title>
        <authorList>
            <person name="Haridas S."/>
            <person name="Albert R."/>
            <person name="Binder M."/>
            <person name="Bloem J."/>
            <person name="Labutti K."/>
            <person name="Salamov A."/>
            <person name="Andreopoulos B."/>
            <person name="Baker S."/>
            <person name="Barry K."/>
            <person name="Bills G."/>
            <person name="Bluhm B."/>
            <person name="Cannon C."/>
            <person name="Castanera R."/>
            <person name="Culley D."/>
            <person name="Daum C."/>
            <person name="Ezra D."/>
            <person name="Gonzalez J."/>
            <person name="Henrissat B."/>
            <person name="Kuo A."/>
            <person name="Liang C."/>
            <person name="Lipzen A."/>
            <person name="Lutzoni F."/>
            <person name="Magnuson J."/>
            <person name="Mondo S."/>
            <person name="Nolan M."/>
            <person name="Ohm R."/>
            <person name="Pangilinan J."/>
            <person name="Park H.-J."/>
            <person name="Ramirez L."/>
            <person name="Alfaro M."/>
            <person name="Sun H."/>
            <person name="Tritt A."/>
            <person name="Yoshinaga Y."/>
            <person name="Zwiers L.-H."/>
            <person name="Turgeon B."/>
            <person name="Goodwin S."/>
            <person name="Spatafora J."/>
            <person name="Crous P."/>
            <person name="Grigoriev I."/>
        </authorList>
    </citation>
    <scope>NUCLEOTIDE SEQUENCE</scope>
    <source>
        <strain evidence="1">ATCC 200398</strain>
    </source>
</reference>
<evidence type="ECO:0000313" key="1">
    <source>
        <dbReference type="EMBL" id="KAF2464267.1"/>
    </source>
</evidence>
<sequence length="106" mass="11706">MTTWAGRKYGSDPYKTSDTTKDPEPQRVDAAHSIPLKKGDFESHGSTISTAKQIYNHQAPTEGGNKYLWYCCRCGGGGMDCSLDKGCCHCNNHWRCDRCDVVAGNN</sequence>
<organism evidence="1 2">
    <name type="scientific">Lindgomyces ingoldianus</name>
    <dbReference type="NCBI Taxonomy" id="673940"/>
    <lineage>
        <taxon>Eukaryota</taxon>
        <taxon>Fungi</taxon>
        <taxon>Dikarya</taxon>
        <taxon>Ascomycota</taxon>
        <taxon>Pezizomycotina</taxon>
        <taxon>Dothideomycetes</taxon>
        <taxon>Pleosporomycetidae</taxon>
        <taxon>Pleosporales</taxon>
        <taxon>Lindgomycetaceae</taxon>
        <taxon>Lindgomyces</taxon>
    </lineage>
</organism>
<comment type="caution">
    <text evidence="1">The sequence shown here is derived from an EMBL/GenBank/DDBJ whole genome shotgun (WGS) entry which is preliminary data.</text>
</comment>
<evidence type="ECO:0000313" key="2">
    <source>
        <dbReference type="Proteomes" id="UP000799755"/>
    </source>
</evidence>
<dbReference type="Proteomes" id="UP000799755">
    <property type="component" value="Unassembled WGS sequence"/>
</dbReference>
<keyword evidence="2" id="KW-1185">Reference proteome</keyword>
<proteinExistence type="predicted"/>
<dbReference type="EMBL" id="MU003538">
    <property type="protein sequence ID" value="KAF2464267.1"/>
    <property type="molecule type" value="Genomic_DNA"/>
</dbReference>
<protein>
    <submittedName>
        <fullName evidence="1">Uncharacterized protein</fullName>
    </submittedName>
</protein>